<organism evidence="2 3">
    <name type="scientific">Tolypocladium ophioglossoides (strain CBS 100239)</name>
    <name type="common">Snaketongue truffleclub</name>
    <name type="synonym">Elaphocordyceps ophioglossoides</name>
    <dbReference type="NCBI Taxonomy" id="1163406"/>
    <lineage>
        <taxon>Eukaryota</taxon>
        <taxon>Fungi</taxon>
        <taxon>Dikarya</taxon>
        <taxon>Ascomycota</taxon>
        <taxon>Pezizomycotina</taxon>
        <taxon>Sordariomycetes</taxon>
        <taxon>Hypocreomycetidae</taxon>
        <taxon>Hypocreales</taxon>
        <taxon>Ophiocordycipitaceae</taxon>
        <taxon>Tolypocladium</taxon>
    </lineage>
</organism>
<evidence type="ECO:0000313" key="3">
    <source>
        <dbReference type="Proteomes" id="UP000036947"/>
    </source>
</evidence>
<accession>A0A0L0N0L6</accession>
<dbReference type="AlphaFoldDB" id="A0A0L0N0L6"/>
<name>A0A0L0N0L6_TOLOC</name>
<sequence>MIRGCAWRGRCRYHHALDRPRPPSDDDSQAPPWQGVLGWSRGAGVTTGECNTMGILQGPRLLFCLHLVFPIYDGSI</sequence>
<protein>
    <submittedName>
        <fullName evidence="2">Uncharacterized protein</fullName>
    </submittedName>
</protein>
<evidence type="ECO:0000313" key="2">
    <source>
        <dbReference type="EMBL" id="KND87335.1"/>
    </source>
</evidence>
<evidence type="ECO:0000256" key="1">
    <source>
        <dbReference type="SAM" id="MobiDB-lite"/>
    </source>
</evidence>
<comment type="caution">
    <text evidence="2">The sequence shown here is derived from an EMBL/GenBank/DDBJ whole genome shotgun (WGS) entry which is preliminary data.</text>
</comment>
<keyword evidence="3" id="KW-1185">Reference proteome</keyword>
<feature type="region of interest" description="Disordered" evidence="1">
    <location>
        <begin position="15"/>
        <end position="35"/>
    </location>
</feature>
<reference evidence="2 3" key="1">
    <citation type="journal article" date="2015" name="BMC Genomics">
        <title>The genome of the truffle-parasite Tolypocladium ophioglossoides and the evolution of antifungal peptaibiotics.</title>
        <authorList>
            <person name="Quandt C.A."/>
            <person name="Bushley K.E."/>
            <person name="Spatafora J.W."/>
        </authorList>
    </citation>
    <scope>NUCLEOTIDE SEQUENCE [LARGE SCALE GENOMIC DNA]</scope>
    <source>
        <strain evidence="2 3">CBS 100239</strain>
    </source>
</reference>
<proteinExistence type="predicted"/>
<gene>
    <name evidence="2" type="ORF">TOPH_08030</name>
</gene>
<dbReference type="EMBL" id="LFRF01000038">
    <property type="protein sequence ID" value="KND87335.1"/>
    <property type="molecule type" value="Genomic_DNA"/>
</dbReference>
<feature type="compositionally biased region" description="Basic and acidic residues" evidence="1">
    <location>
        <begin position="15"/>
        <end position="24"/>
    </location>
</feature>
<dbReference type="Proteomes" id="UP000036947">
    <property type="component" value="Unassembled WGS sequence"/>
</dbReference>